<evidence type="ECO:0000256" key="1">
    <source>
        <dbReference type="ARBA" id="ARBA00023015"/>
    </source>
</evidence>
<dbReference type="RefSeq" id="WP_209340337.1">
    <property type="nucleotide sequence ID" value="NZ_JAGIQL010000046.1"/>
</dbReference>
<feature type="region of interest" description="Disordered" evidence="3">
    <location>
        <begin position="66"/>
        <end position="144"/>
    </location>
</feature>
<dbReference type="AlphaFoldDB" id="A0A940MEL3"/>
<gene>
    <name evidence="6" type="ORF">JFN87_13890</name>
</gene>
<dbReference type="InterPro" id="IPR041916">
    <property type="entry name" value="Anti_sigma_zinc_sf"/>
</dbReference>
<feature type="compositionally biased region" description="Basic and acidic residues" evidence="3">
    <location>
        <begin position="77"/>
        <end position="130"/>
    </location>
</feature>
<name>A0A940MEL3_9ACTN</name>
<organism evidence="6 7">
    <name type="scientific">Streptomyces montanisoli</name>
    <dbReference type="NCBI Taxonomy" id="2798581"/>
    <lineage>
        <taxon>Bacteria</taxon>
        <taxon>Bacillati</taxon>
        <taxon>Actinomycetota</taxon>
        <taxon>Actinomycetes</taxon>
        <taxon>Kitasatosporales</taxon>
        <taxon>Streptomycetaceae</taxon>
        <taxon>Streptomyces</taxon>
    </lineage>
</organism>
<dbReference type="InterPro" id="IPR027383">
    <property type="entry name" value="Znf_put"/>
</dbReference>
<keyword evidence="4" id="KW-0812">Transmembrane</keyword>
<dbReference type="Proteomes" id="UP000670475">
    <property type="component" value="Unassembled WGS sequence"/>
</dbReference>
<evidence type="ECO:0000313" key="7">
    <source>
        <dbReference type="Proteomes" id="UP000670475"/>
    </source>
</evidence>
<keyword evidence="7" id="KW-1185">Reference proteome</keyword>
<dbReference type="Gene3D" id="1.10.10.1320">
    <property type="entry name" value="Anti-sigma factor, zinc-finger domain"/>
    <property type="match status" value="1"/>
</dbReference>
<protein>
    <submittedName>
        <fullName evidence="6">Zf-HC2 domain-containing protein</fullName>
    </submittedName>
</protein>
<keyword evidence="4" id="KW-1133">Transmembrane helix</keyword>
<evidence type="ECO:0000313" key="6">
    <source>
        <dbReference type="EMBL" id="MBP0458585.1"/>
    </source>
</evidence>
<sequence length="324" mass="33553">MTAHGGRGAHADGRDDGSAHEAVGAYALGILDAEGAAAFEEHLAGCVLCAERLEELAGMEPVLALLADEPDGPDGPAGRDARDGRDARHGRGARDGRDARDRRDARDGRDARDRRDARDGRDGRDGRDAPDGPAGGSASAGQGPYLLDRLVDEVAARRARRRRRGYYLTAAAVVLIAGGPAAALLATSSDGAPATAGRGRSHTDDTDLKAVFESMETKHAATDPATDVSATVALRPEPWGTSAMVELKNVKGPLSCHLVAVSRSGDRQVVSSWAVPAGGYGAPSGPGGARQPLYVLGGAALRPGDIDHFDVTTLDGKRLVRVPD</sequence>
<evidence type="ECO:0000256" key="2">
    <source>
        <dbReference type="ARBA" id="ARBA00023163"/>
    </source>
</evidence>
<evidence type="ECO:0000256" key="3">
    <source>
        <dbReference type="SAM" id="MobiDB-lite"/>
    </source>
</evidence>
<feature type="transmembrane region" description="Helical" evidence="4">
    <location>
        <begin position="166"/>
        <end position="186"/>
    </location>
</feature>
<keyword evidence="4" id="KW-0472">Membrane</keyword>
<dbReference type="Pfam" id="PF13490">
    <property type="entry name" value="zf-HC2"/>
    <property type="match status" value="1"/>
</dbReference>
<evidence type="ECO:0000256" key="4">
    <source>
        <dbReference type="SAM" id="Phobius"/>
    </source>
</evidence>
<reference evidence="6" key="1">
    <citation type="submission" date="2021-03" db="EMBL/GenBank/DDBJ databases">
        <title>Whole genome sequence of Streptomyces bomunensis MMS17-BM035.</title>
        <authorList>
            <person name="Lee J.H."/>
        </authorList>
    </citation>
    <scope>NUCLEOTIDE SEQUENCE</scope>
    <source>
        <strain evidence="6">MMS17-BM035</strain>
    </source>
</reference>
<proteinExistence type="predicted"/>
<evidence type="ECO:0000259" key="5">
    <source>
        <dbReference type="Pfam" id="PF13490"/>
    </source>
</evidence>
<accession>A0A940MEL3</accession>
<dbReference type="EMBL" id="JAGIQL010000046">
    <property type="protein sequence ID" value="MBP0458585.1"/>
    <property type="molecule type" value="Genomic_DNA"/>
</dbReference>
<keyword evidence="2" id="KW-0804">Transcription</keyword>
<comment type="caution">
    <text evidence="6">The sequence shown here is derived from an EMBL/GenBank/DDBJ whole genome shotgun (WGS) entry which is preliminary data.</text>
</comment>
<keyword evidence="1" id="KW-0805">Transcription regulation</keyword>
<feature type="domain" description="Putative zinc-finger" evidence="5">
    <location>
        <begin position="19"/>
        <end position="49"/>
    </location>
</feature>